<dbReference type="AlphaFoldDB" id="A0A0N9HYE7"/>
<dbReference type="GO" id="GO:0003677">
    <property type="term" value="F:DNA binding"/>
    <property type="evidence" value="ECO:0007669"/>
    <property type="project" value="UniProtKB-KW"/>
</dbReference>
<sequence>MAPEWKTGIHVLLVEDMTLLRDALTAVLADQSDMAVLAAMQCDDAVVQVATRLHPDIAVIDIDTHDDECGISTMRELHATLAGTRVIALVTSAPSGLLGDVLREDLPGVLDKSISAKQFTHAIRRVAHGERVIDVDIPRAILTTPTNPLTPREQQVLQEVASGASNNEIAANLWLSAGTVRNYLSRAITKTNARNRIDAVRIARAAGWLHHSSP</sequence>
<dbReference type="SUPFAM" id="SSF46894">
    <property type="entry name" value="C-terminal effector domain of the bipartite response regulators"/>
    <property type="match status" value="1"/>
</dbReference>
<dbReference type="Pfam" id="PF00196">
    <property type="entry name" value="GerE"/>
    <property type="match status" value="1"/>
</dbReference>
<evidence type="ECO:0000256" key="1">
    <source>
        <dbReference type="ARBA" id="ARBA00023125"/>
    </source>
</evidence>
<dbReference type="InterPro" id="IPR001789">
    <property type="entry name" value="Sig_transdc_resp-reg_receiver"/>
</dbReference>
<dbReference type="CDD" id="cd06170">
    <property type="entry name" value="LuxR_C_like"/>
    <property type="match status" value="1"/>
</dbReference>
<evidence type="ECO:0000259" key="3">
    <source>
        <dbReference type="PROSITE" id="PS50043"/>
    </source>
</evidence>
<dbReference type="InterPro" id="IPR000792">
    <property type="entry name" value="Tscrpt_reg_LuxR_C"/>
</dbReference>
<evidence type="ECO:0000259" key="4">
    <source>
        <dbReference type="PROSITE" id="PS50110"/>
    </source>
</evidence>
<evidence type="ECO:0000313" key="5">
    <source>
        <dbReference type="EMBL" id="ALG08354.1"/>
    </source>
</evidence>
<evidence type="ECO:0008006" key="7">
    <source>
        <dbReference type="Google" id="ProtNLM"/>
    </source>
</evidence>
<dbReference type="InterPro" id="IPR016032">
    <property type="entry name" value="Sig_transdc_resp-reg_C-effctor"/>
</dbReference>
<dbReference type="PROSITE" id="PS00622">
    <property type="entry name" value="HTH_LUXR_1"/>
    <property type="match status" value="1"/>
</dbReference>
<dbReference type="PROSITE" id="PS50043">
    <property type="entry name" value="HTH_LUXR_2"/>
    <property type="match status" value="1"/>
</dbReference>
<dbReference type="PRINTS" id="PR00038">
    <property type="entry name" value="HTHLUXR"/>
</dbReference>
<dbReference type="PANTHER" id="PTHR43214:SF42">
    <property type="entry name" value="TRANSCRIPTIONAL REGULATORY PROTEIN DESR"/>
    <property type="match status" value="1"/>
</dbReference>
<dbReference type="InterPro" id="IPR036388">
    <property type="entry name" value="WH-like_DNA-bd_sf"/>
</dbReference>
<gene>
    <name evidence="5" type="ORF">AOZ06_16845</name>
</gene>
<keyword evidence="1" id="KW-0238">DNA-binding</keyword>
<dbReference type="RefSeq" id="WP_054290261.1">
    <property type="nucleotide sequence ID" value="NZ_CP012752.1"/>
</dbReference>
<dbReference type="InterPro" id="IPR039420">
    <property type="entry name" value="WalR-like"/>
</dbReference>
<dbReference type="GO" id="GO:0000160">
    <property type="term" value="P:phosphorelay signal transduction system"/>
    <property type="evidence" value="ECO:0007669"/>
    <property type="project" value="InterPro"/>
</dbReference>
<dbReference type="SMART" id="SM00421">
    <property type="entry name" value="HTH_LUXR"/>
    <property type="match status" value="1"/>
</dbReference>
<keyword evidence="2" id="KW-0597">Phosphoprotein</keyword>
<feature type="domain" description="HTH luxR-type" evidence="3">
    <location>
        <begin position="142"/>
        <end position="207"/>
    </location>
</feature>
<feature type="modified residue" description="4-aspartylphosphate" evidence="2">
    <location>
        <position position="61"/>
    </location>
</feature>
<dbReference type="Gene3D" id="1.10.10.10">
    <property type="entry name" value="Winged helix-like DNA-binding domain superfamily/Winged helix DNA-binding domain"/>
    <property type="match status" value="1"/>
</dbReference>
<proteinExistence type="predicted"/>
<dbReference type="SUPFAM" id="SSF52172">
    <property type="entry name" value="CheY-like"/>
    <property type="match status" value="1"/>
</dbReference>
<dbReference type="InterPro" id="IPR011006">
    <property type="entry name" value="CheY-like_superfamily"/>
</dbReference>
<keyword evidence="6" id="KW-1185">Reference proteome</keyword>
<reference evidence="5 6" key="1">
    <citation type="submission" date="2015-07" db="EMBL/GenBank/DDBJ databases">
        <title>Genome sequencing of Kibdelosporangium phytohabitans.</title>
        <authorList>
            <person name="Qin S."/>
            <person name="Xing K."/>
        </authorList>
    </citation>
    <scope>NUCLEOTIDE SEQUENCE [LARGE SCALE GENOMIC DNA]</scope>
    <source>
        <strain evidence="5 6">KLBMP1111</strain>
    </source>
</reference>
<dbReference type="Pfam" id="PF00072">
    <property type="entry name" value="Response_reg"/>
    <property type="match status" value="1"/>
</dbReference>
<dbReference type="KEGG" id="kphy:AOZ06_16845"/>
<dbReference type="Proteomes" id="UP000063699">
    <property type="component" value="Chromosome"/>
</dbReference>
<dbReference type="EMBL" id="CP012752">
    <property type="protein sequence ID" value="ALG08354.1"/>
    <property type="molecule type" value="Genomic_DNA"/>
</dbReference>
<dbReference type="Gene3D" id="3.40.50.2300">
    <property type="match status" value="1"/>
</dbReference>
<feature type="domain" description="Response regulatory" evidence="4">
    <location>
        <begin position="10"/>
        <end position="127"/>
    </location>
</feature>
<accession>A0A0N9HYE7</accession>
<protein>
    <recommendedName>
        <fullName evidence="7">MerR family transcriptional regulator</fullName>
    </recommendedName>
</protein>
<dbReference type="GO" id="GO:0006355">
    <property type="term" value="P:regulation of DNA-templated transcription"/>
    <property type="evidence" value="ECO:0007669"/>
    <property type="project" value="InterPro"/>
</dbReference>
<dbReference type="STRING" id="860235.AOZ06_16845"/>
<evidence type="ECO:0000313" key="6">
    <source>
        <dbReference type="Proteomes" id="UP000063699"/>
    </source>
</evidence>
<evidence type="ECO:0000256" key="2">
    <source>
        <dbReference type="PROSITE-ProRule" id="PRU00169"/>
    </source>
</evidence>
<name>A0A0N9HYE7_9PSEU</name>
<dbReference type="PANTHER" id="PTHR43214">
    <property type="entry name" value="TWO-COMPONENT RESPONSE REGULATOR"/>
    <property type="match status" value="1"/>
</dbReference>
<organism evidence="5 6">
    <name type="scientific">Kibdelosporangium phytohabitans</name>
    <dbReference type="NCBI Taxonomy" id="860235"/>
    <lineage>
        <taxon>Bacteria</taxon>
        <taxon>Bacillati</taxon>
        <taxon>Actinomycetota</taxon>
        <taxon>Actinomycetes</taxon>
        <taxon>Pseudonocardiales</taxon>
        <taxon>Pseudonocardiaceae</taxon>
        <taxon>Kibdelosporangium</taxon>
    </lineage>
</organism>
<dbReference type="PROSITE" id="PS50110">
    <property type="entry name" value="RESPONSE_REGULATORY"/>
    <property type="match status" value="1"/>
</dbReference>